<proteinExistence type="predicted"/>
<comment type="caution">
    <text evidence="1">The sequence shown here is derived from an EMBL/GenBank/DDBJ whole genome shotgun (WGS) entry which is preliminary data.</text>
</comment>
<evidence type="ECO:0000313" key="1">
    <source>
        <dbReference type="EMBL" id="MPC93863.1"/>
    </source>
</evidence>
<sequence length="45" mass="5158">MKQTSLSFLHGWHHVTRTKLSWCEAGSNSYVEGGASRCVPLPWRR</sequence>
<evidence type="ECO:0000313" key="2">
    <source>
        <dbReference type="Proteomes" id="UP000324222"/>
    </source>
</evidence>
<dbReference type="EMBL" id="VSRR010096386">
    <property type="protein sequence ID" value="MPC93863.1"/>
    <property type="molecule type" value="Genomic_DNA"/>
</dbReference>
<accession>A0A5B7JHK9</accession>
<dbReference type="AlphaFoldDB" id="A0A5B7JHK9"/>
<gene>
    <name evidence="1" type="ORF">E2C01_089008</name>
</gene>
<reference evidence="1 2" key="1">
    <citation type="submission" date="2019-05" db="EMBL/GenBank/DDBJ databases">
        <title>Another draft genome of Portunus trituberculatus and its Hox gene families provides insights of decapod evolution.</title>
        <authorList>
            <person name="Jeong J.-H."/>
            <person name="Song I."/>
            <person name="Kim S."/>
            <person name="Choi T."/>
            <person name="Kim D."/>
            <person name="Ryu S."/>
            <person name="Kim W."/>
        </authorList>
    </citation>
    <scope>NUCLEOTIDE SEQUENCE [LARGE SCALE GENOMIC DNA]</scope>
    <source>
        <tissue evidence="1">Muscle</tissue>
    </source>
</reference>
<organism evidence="1 2">
    <name type="scientific">Portunus trituberculatus</name>
    <name type="common">Swimming crab</name>
    <name type="synonym">Neptunus trituberculatus</name>
    <dbReference type="NCBI Taxonomy" id="210409"/>
    <lineage>
        <taxon>Eukaryota</taxon>
        <taxon>Metazoa</taxon>
        <taxon>Ecdysozoa</taxon>
        <taxon>Arthropoda</taxon>
        <taxon>Crustacea</taxon>
        <taxon>Multicrustacea</taxon>
        <taxon>Malacostraca</taxon>
        <taxon>Eumalacostraca</taxon>
        <taxon>Eucarida</taxon>
        <taxon>Decapoda</taxon>
        <taxon>Pleocyemata</taxon>
        <taxon>Brachyura</taxon>
        <taxon>Eubrachyura</taxon>
        <taxon>Portunoidea</taxon>
        <taxon>Portunidae</taxon>
        <taxon>Portuninae</taxon>
        <taxon>Portunus</taxon>
    </lineage>
</organism>
<dbReference type="Proteomes" id="UP000324222">
    <property type="component" value="Unassembled WGS sequence"/>
</dbReference>
<name>A0A5B7JHK9_PORTR</name>
<keyword evidence="2" id="KW-1185">Reference proteome</keyword>
<protein>
    <submittedName>
        <fullName evidence="1">Uncharacterized protein</fullName>
    </submittedName>
</protein>